<protein>
    <submittedName>
        <fullName evidence="6">NUDIX domain-containing protein</fullName>
    </submittedName>
</protein>
<dbReference type="PROSITE" id="PS00893">
    <property type="entry name" value="NUDIX_BOX"/>
    <property type="match status" value="1"/>
</dbReference>
<accession>A0A939FN61</accession>
<gene>
    <name evidence="6" type="ORF">J1792_15840</name>
</gene>
<feature type="domain" description="Nudix hydrolase" evidence="5">
    <location>
        <begin position="7"/>
        <end position="140"/>
    </location>
</feature>
<evidence type="ECO:0000256" key="3">
    <source>
        <dbReference type="ARBA" id="ARBA00022801"/>
    </source>
</evidence>
<dbReference type="InterPro" id="IPR015797">
    <property type="entry name" value="NUDIX_hydrolase-like_dom_sf"/>
</dbReference>
<dbReference type="InterPro" id="IPR020084">
    <property type="entry name" value="NUDIX_hydrolase_CS"/>
</dbReference>
<reference evidence="6" key="1">
    <citation type="submission" date="2021-03" db="EMBL/GenBank/DDBJ databases">
        <title>Streptomyces strains.</title>
        <authorList>
            <person name="Lund M.B."/>
            <person name="Toerring T."/>
        </authorList>
    </citation>
    <scope>NUCLEOTIDE SEQUENCE</scope>
    <source>
        <strain evidence="6">JCM 4242</strain>
    </source>
</reference>
<keyword evidence="3 4" id="KW-0378">Hydrolase</keyword>
<proteinExistence type="inferred from homology"/>
<dbReference type="PROSITE" id="PS51462">
    <property type="entry name" value="NUDIX"/>
    <property type="match status" value="1"/>
</dbReference>
<dbReference type="GO" id="GO:0016787">
    <property type="term" value="F:hydrolase activity"/>
    <property type="evidence" value="ECO:0007669"/>
    <property type="project" value="UniProtKB-KW"/>
</dbReference>
<comment type="cofactor">
    <cofactor evidence="1">
        <name>Mg(2+)</name>
        <dbReference type="ChEBI" id="CHEBI:18420"/>
    </cofactor>
</comment>
<dbReference type="AlphaFoldDB" id="A0A939FN61"/>
<comment type="similarity">
    <text evidence="2 4">Belongs to the Nudix hydrolase family.</text>
</comment>
<dbReference type="PANTHER" id="PTHR43046">
    <property type="entry name" value="GDP-MANNOSE MANNOSYL HYDROLASE"/>
    <property type="match status" value="1"/>
</dbReference>
<dbReference type="SUPFAM" id="SSF55811">
    <property type="entry name" value="Nudix"/>
    <property type="match status" value="1"/>
</dbReference>
<organism evidence="6 7">
    <name type="scientific">Streptomyces triculaminicus</name>
    <dbReference type="NCBI Taxonomy" id="2816232"/>
    <lineage>
        <taxon>Bacteria</taxon>
        <taxon>Bacillati</taxon>
        <taxon>Actinomycetota</taxon>
        <taxon>Actinomycetes</taxon>
        <taxon>Kitasatosporales</taxon>
        <taxon>Streptomycetaceae</taxon>
        <taxon>Streptomyces</taxon>
    </lineage>
</organism>
<dbReference type="EMBL" id="JAFMOF010000002">
    <property type="protein sequence ID" value="MBO0654189.1"/>
    <property type="molecule type" value="Genomic_DNA"/>
</dbReference>
<name>A0A939FN61_9ACTN</name>
<evidence type="ECO:0000259" key="5">
    <source>
        <dbReference type="PROSITE" id="PS51462"/>
    </source>
</evidence>
<dbReference type="Proteomes" id="UP000664781">
    <property type="component" value="Unassembled WGS sequence"/>
</dbReference>
<evidence type="ECO:0000313" key="7">
    <source>
        <dbReference type="Proteomes" id="UP000664781"/>
    </source>
</evidence>
<comment type="caution">
    <text evidence="6">The sequence shown here is derived from an EMBL/GenBank/DDBJ whole genome shotgun (WGS) entry which is preliminary data.</text>
</comment>
<evidence type="ECO:0000256" key="4">
    <source>
        <dbReference type="RuleBase" id="RU003476"/>
    </source>
</evidence>
<dbReference type="InterPro" id="IPR020476">
    <property type="entry name" value="Nudix_hydrolase"/>
</dbReference>
<dbReference type="InterPro" id="IPR000086">
    <property type="entry name" value="NUDIX_hydrolase_dom"/>
</dbReference>
<evidence type="ECO:0000313" key="6">
    <source>
        <dbReference type="EMBL" id="MBO0654189.1"/>
    </source>
</evidence>
<sequence>MGQHPDRYTSVVDVCVMLRRADGRVLFSERANTRFSDGLFGIPGGRLEAGESLTAGAARELAEEVGVQVDPDSLTFVHVAHHYGEEWGARLGFFFEADAWKGEPVNREPDLCAGLHWVDLADLPDKTIPYVANVLTEIRAGKTLYLHGW</sequence>
<keyword evidence="7" id="KW-1185">Reference proteome</keyword>
<dbReference type="Gene3D" id="3.90.79.10">
    <property type="entry name" value="Nucleoside Triphosphate Pyrophosphohydrolase"/>
    <property type="match status" value="1"/>
</dbReference>
<dbReference type="Pfam" id="PF00293">
    <property type="entry name" value="NUDIX"/>
    <property type="match status" value="1"/>
</dbReference>
<evidence type="ECO:0000256" key="1">
    <source>
        <dbReference type="ARBA" id="ARBA00001946"/>
    </source>
</evidence>
<dbReference type="RefSeq" id="WP_207247519.1">
    <property type="nucleotide sequence ID" value="NZ_JAFMOF010000002.1"/>
</dbReference>
<dbReference type="PANTHER" id="PTHR43046:SF16">
    <property type="entry name" value="ADP-RIBOSE PYROPHOSPHATASE YJHB-RELATED"/>
    <property type="match status" value="1"/>
</dbReference>
<dbReference type="PRINTS" id="PR00502">
    <property type="entry name" value="NUDIXFAMILY"/>
</dbReference>
<dbReference type="CDD" id="cd04683">
    <property type="entry name" value="NUDIX_Hydrolase"/>
    <property type="match status" value="1"/>
</dbReference>
<evidence type="ECO:0000256" key="2">
    <source>
        <dbReference type="ARBA" id="ARBA00005582"/>
    </source>
</evidence>